<dbReference type="GO" id="GO:0090729">
    <property type="term" value="F:toxin activity"/>
    <property type="evidence" value="ECO:0007669"/>
    <property type="project" value="UniProtKB-KW"/>
</dbReference>
<evidence type="ECO:0000256" key="2">
    <source>
        <dbReference type="ARBA" id="ARBA00022649"/>
    </source>
</evidence>
<dbReference type="EMBL" id="CP036402">
    <property type="protein sequence ID" value="QBI20224.1"/>
    <property type="molecule type" value="Genomic_DNA"/>
</dbReference>
<evidence type="ECO:0000256" key="6">
    <source>
        <dbReference type="ARBA" id="ARBA00022842"/>
    </source>
</evidence>
<dbReference type="GO" id="GO:0000287">
    <property type="term" value="F:magnesium ion binding"/>
    <property type="evidence" value="ECO:0007669"/>
    <property type="project" value="UniProtKB-UniRule"/>
</dbReference>
<evidence type="ECO:0000256" key="4">
    <source>
        <dbReference type="ARBA" id="ARBA00022723"/>
    </source>
</evidence>
<dbReference type="RefSeq" id="WP_131155221.1">
    <property type="nucleotide sequence ID" value="NZ_CP036402.1"/>
</dbReference>
<keyword evidence="8" id="KW-0800">Toxin</keyword>
<dbReference type="Proteomes" id="UP000291469">
    <property type="component" value="Chromosome"/>
</dbReference>
<keyword evidence="6 8" id="KW-0460">Magnesium</keyword>
<dbReference type="Pfam" id="PF01850">
    <property type="entry name" value="PIN"/>
    <property type="match status" value="1"/>
</dbReference>
<dbReference type="PANTHER" id="PTHR33653:SF1">
    <property type="entry name" value="RIBONUCLEASE VAPC2"/>
    <property type="match status" value="1"/>
</dbReference>
<dbReference type="InterPro" id="IPR002716">
    <property type="entry name" value="PIN_dom"/>
</dbReference>
<comment type="cofactor">
    <cofactor evidence="1 8">
        <name>Mg(2+)</name>
        <dbReference type="ChEBI" id="CHEBI:18420"/>
    </cofactor>
</comment>
<comment type="similarity">
    <text evidence="7 8">Belongs to the PINc/VapC protein family.</text>
</comment>
<dbReference type="PANTHER" id="PTHR33653">
    <property type="entry name" value="RIBONUCLEASE VAPC2"/>
    <property type="match status" value="1"/>
</dbReference>
<gene>
    <name evidence="8" type="primary">vapC</name>
    <name evidence="10" type="ORF">ER308_12035</name>
</gene>
<keyword evidence="2 8" id="KW-1277">Toxin-antitoxin system</keyword>
<keyword evidence="4 8" id="KW-0479">Metal-binding</keyword>
<keyword evidence="3 8" id="KW-0540">Nuclease</keyword>
<dbReference type="CDD" id="cd18741">
    <property type="entry name" value="PIN_VapC4-5_FitB-like"/>
    <property type="match status" value="1"/>
</dbReference>
<protein>
    <recommendedName>
        <fullName evidence="8">Ribonuclease VapC</fullName>
        <shortName evidence="8">RNase VapC</shortName>
        <ecNumber evidence="8">3.1.-.-</ecNumber>
    </recommendedName>
    <alternativeName>
        <fullName evidence="8">Toxin VapC</fullName>
    </alternativeName>
</protein>
<dbReference type="KEGG" id="erz:ER308_12035"/>
<feature type="domain" description="PIN" evidence="9">
    <location>
        <begin position="3"/>
        <end position="112"/>
    </location>
</feature>
<dbReference type="EC" id="3.1.-.-" evidence="8"/>
<evidence type="ECO:0000256" key="7">
    <source>
        <dbReference type="ARBA" id="ARBA00038093"/>
    </source>
</evidence>
<dbReference type="Gene3D" id="3.40.50.1010">
    <property type="entry name" value="5'-nuclease"/>
    <property type="match status" value="1"/>
</dbReference>
<evidence type="ECO:0000313" key="10">
    <source>
        <dbReference type="EMBL" id="QBI20224.1"/>
    </source>
</evidence>
<dbReference type="AlphaFoldDB" id="A0A411YG28"/>
<dbReference type="SUPFAM" id="SSF88723">
    <property type="entry name" value="PIN domain-like"/>
    <property type="match status" value="1"/>
</dbReference>
<feature type="binding site" evidence="8">
    <location>
        <position position="94"/>
    </location>
    <ligand>
        <name>Mg(2+)</name>
        <dbReference type="ChEBI" id="CHEBI:18420"/>
    </ligand>
</feature>
<evidence type="ECO:0000256" key="5">
    <source>
        <dbReference type="ARBA" id="ARBA00022801"/>
    </source>
</evidence>
<dbReference type="GO" id="GO:0004540">
    <property type="term" value="F:RNA nuclease activity"/>
    <property type="evidence" value="ECO:0007669"/>
    <property type="project" value="InterPro"/>
</dbReference>
<evidence type="ECO:0000256" key="8">
    <source>
        <dbReference type="HAMAP-Rule" id="MF_00265"/>
    </source>
</evidence>
<organism evidence="10 11">
    <name type="scientific">Egibacter rhizosphaerae</name>
    <dbReference type="NCBI Taxonomy" id="1670831"/>
    <lineage>
        <taxon>Bacteria</taxon>
        <taxon>Bacillati</taxon>
        <taxon>Actinomycetota</taxon>
        <taxon>Nitriliruptoria</taxon>
        <taxon>Egibacterales</taxon>
        <taxon>Egibacteraceae</taxon>
        <taxon>Egibacter</taxon>
    </lineage>
</organism>
<proteinExistence type="inferred from homology"/>
<evidence type="ECO:0000256" key="3">
    <source>
        <dbReference type="ARBA" id="ARBA00022722"/>
    </source>
</evidence>
<evidence type="ECO:0000256" key="1">
    <source>
        <dbReference type="ARBA" id="ARBA00001946"/>
    </source>
</evidence>
<dbReference type="HAMAP" id="MF_00265">
    <property type="entry name" value="VapC_Nob1"/>
    <property type="match status" value="1"/>
</dbReference>
<feature type="binding site" evidence="8">
    <location>
        <position position="6"/>
    </location>
    <ligand>
        <name>Mg(2+)</name>
        <dbReference type="ChEBI" id="CHEBI:18420"/>
    </ligand>
</feature>
<name>A0A411YG28_9ACTN</name>
<keyword evidence="5 8" id="KW-0378">Hydrolase</keyword>
<dbReference type="InterPro" id="IPR029060">
    <property type="entry name" value="PIN-like_dom_sf"/>
</dbReference>
<keyword evidence="11" id="KW-1185">Reference proteome</keyword>
<evidence type="ECO:0000259" key="9">
    <source>
        <dbReference type="Pfam" id="PF01850"/>
    </source>
</evidence>
<dbReference type="InterPro" id="IPR022907">
    <property type="entry name" value="VapC_family"/>
</dbReference>
<evidence type="ECO:0000313" key="11">
    <source>
        <dbReference type="Proteomes" id="UP000291469"/>
    </source>
</evidence>
<accession>A0A411YG28</accession>
<dbReference type="InterPro" id="IPR050556">
    <property type="entry name" value="Type_II_TA_system_RNase"/>
</dbReference>
<comment type="function">
    <text evidence="8">Toxic component of a toxin-antitoxin (TA) system. An RNase.</text>
</comment>
<dbReference type="OrthoDB" id="532510at2"/>
<reference evidence="10 11" key="1">
    <citation type="submission" date="2019-01" db="EMBL/GenBank/DDBJ databases">
        <title>Egibacter rhizosphaerae EGI 80759T.</title>
        <authorList>
            <person name="Chen D.-D."/>
            <person name="Tian Y."/>
            <person name="Jiao J.-Y."/>
            <person name="Zhang X.-T."/>
            <person name="Zhang Y.-G."/>
            <person name="Zhang Y."/>
            <person name="Xiao M."/>
            <person name="Shu W.-S."/>
            <person name="Li W.-J."/>
        </authorList>
    </citation>
    <scope>NUCLEOTIDE SEQUENCE [LARGE SCALE GENOMIC DNA]</scope>
    <source>
        <strain evidence="10 11">EGI 80759</strain>
    </source>
</reference>
<dbReference type="GO" id="GO:0016787">
    <property type="term" value="F:hydrolase activity"/>
    <property type="evidence" value="ECO:0007669"/>
    <property type="project" value="UniProtKB-KW"/>
</dbReference>
<sequence length="126" mass="14125">MTVLLDTSVLVDHLRGREEARQALRRALSHGEPLTASVVTKVEVLAGMRASEEEATRTLFRAVEWIAVDDGIAERAGQMANRFLRSHSGVDPNDYIIAATAEQLEAQLWTRNLKHFPMFPHLTSPY</sequence>